<organism evidence="2 3">
    <name type="scientific">Mesobacillus subterraneus</name>
    <dbReference type="NCBI Taxonomy" id="285983"/>
    <lineage>
        <taxon>Bacteria</taxon>
        <taxon>Bacillati</taxon>
        <taxon>Bacillota</taxon>
        <taxon>Bacilli</taxon>
        <taxon>Bacillales</taxon>
        <taxon>Bacillaceae</taxon>
        <taxon>Mesobacillus</taxon>
    </lineage>
</organism>
<dbReference type="Proteomes" id="UP000279911">
    <property type="component" value="Unassembled WGS sequence"/>
</dbReference>
<evidence type="ECO:0000313" key="3">
    <source>
        <dbReference type="Proteomes" id="UP000279911"/>
    </source>
</evidence>
<protein>
    <submittedName>
        <fullName evidence="2">Uncharacterized protein</fullName>
    </submittedName>
</protein>
<dbReference type="AlphaFoldDB" id="A0A3R9F8Q9"/>
<dbReference type="EMBL" id="RSFW01000038">
    <property type="protein sequence ID" value="RSD20756.1"/>
    <property type="molecule type" value="Genomic_DNA"/>
</dbReference>
<keyword evidence="1" id="KW-0175">Coiled coil</keyword>
<sequence>MEKSDLGFLKRQVRSIKMSRRKKEKVNEKIDEMMNAVEQSSMDNGKIMEQFQQILTIIKSEKKVPRYTTEKSSQHKWALSRIKRLYRQQKSNMG</sequence>
<dbReference type="RefSeq" id="WP_125482313.1">
    <property type="nucleotide sequence ID" value="NZ_RSFW01000038.1"/>
</dbReference>
<evidence type="ECO:0000313" key="2">
    <source>
        <dbReference type="EMBL" id="RSD20756.1"/>
    </source>
</evidence>
<feature type="coiled-coil region" evidence="1">
    <location>
        <begin position="16"/>
        <end position="43"/>
    </location>
</feature>
<comment type="caution">
    <text evidence="2">The sequence shown here is derived from an EMBL/GenBank/DDBJ whole genome shotgun (WGS) entry which is preliminary data.</text>
</comment>
<reference evidence="3" key="1">
    <citation type="submission" date="2018-12" db="EMBL/GenBank/DDBJ databases">
        <title>Bacillus chawlae sp. nov., Bacillus glennii sp. nov., and Bacillus saganii sp. nov. Isolated from the Vehicle Assembly Building at Kennedy Space Center where the Viking Spacecraft were Assembled.</title>
        <authorList>
            <person name="Seuylemezian A."/>
            <person name="Vaishampayan P."/>
        </authorList>
    </citation>
    <scope>NUCLEOTIDE SEQUENCE [LARGE SCALE GENOMIC DNA]</scope>
    <source>
        <strain evidence="3">DSM 13966</strain>
    </source>
</reference>
<gene>
    <name evidence="2" type="ORF">EJA10_22830</name>
</gene>
<dbReference type="OrthoDB" id="9841335at2"/>
<proteinExistence type="predicted"/>
<evidence type="ECO:0000256" key="1">
    <source>
        <dbReference type="SAM" id="Coils"/>
    </source>
</evidence>
<accession>A0A3R9F8Q9</accession>
<name>A0A3R9F8Q9_9BACI</name>